<gene>
    <name evidence="8 11" type="primary">fmt</name>
    <name evidence="11" type="ORF">H2508_11815</name>
</gene>
<dbReference type="InterPro" id="IPR041711">
    <property type="entry name" value="Met-tRNA-FMT_N"/>
</dbReference>
<evidence type="ECO:0000256" key="5">
    <source>
        <dbReference type="ARBA" id="ARBA00022679"/>
    </source>
</evidence>
<evidence type="ECO:0000256" key="7">
    <source>
        <dbReference type="ARBA" id="ARBA00048558"/>
    </source>
</evidence>
<dbReference type="InterPro" id="IPR011034">
    <property type="entry name" value="Formyl_transferase-like_C_sf"/>
</dbReference>
<evidence type="ECO:0000256" key="6">
    <source>
        <dbReference type="ARBA" id="ARBA00022917"/>
    </source>
</evidence>
<dbReference type="EC" id="2.1.2.9" evidence="3 8"/>
<dbReference type="SUPFAM" id="SSF53328">
    <property type="entry name" value="Formyltransferase"/>
    <property type="match status" value="1"/>
</dbReference>
<dbReference type="InterPro" id="IPR005794">
    <property type="entry name" value="Fmt"/>
</dbReference>
<protein>
    <recommendedName>
        <fullName evidence="4 8">Methionyl-tRNA formyltransferase</fullName>
        <ecNumber evidence="3 8">2.1.2.9</ecNumber>
    </recommendedName>
</protein>
<evidence type="ECO:0000256" key="2">
    <source>
        <dbReference type="ARBA" id="ARBA00010699"/>
    </source>
</evidence>
<keyword evidence="5 8" id="KW-0808">Transferase</keyword>
<dbReference type="PANTHER" id="PTHR11138">
    <property type="entry name" value="METHIONYL-TRNA FORMYLTRANSFERASE"/>
    <property type="match status" value="1"/>
</dbReference>
<evidence type="ECO:0000256" key="4">
    <source>
        <dbReference type="ARBA" id="ARBA00016014"/>
    </source>
</evidence>
<dbReference type="InterPro" id="IPR002376">
    <property type="entry name" value="Formyl_transf_N"/>
</dbReference>
<dbReference type="InterPro" id="IPR037022">
    <property type="entry name" value="Formyl_trans_C_sf"/>
</dbReference>
<dbReference type="HAMAP" id="MF_00182">
    <property type="entry name" value="Formyl_trans"/>
    <property type="match status" value="1"/>
</dbReference>
<dbReference type="RefSeq" id="WP_182173853.1">
    <property type="nucleotide sequence ID" value="NZ_JACFXU010000017.1"/>
</dbReference>
<evidence type="ECO:0000313" key="11">
    <source>
        <dbReference type="EMBL" id="MBA6413797.1"/>
    </source>
</evidence>
<name>A0A7W2YK53_9GAMM</name>
<dbReference type="GO" id="GO:0004479">
    <property type="term" value="F:methionyl-tRNA formyltransferase activity"/>
    <property type="evidence" value="ECO:0007669"/>
    <property type="project" value="UniProtKB-UniRule"/>
</dbReference>
<comment type="function">
    <text evidence="1 8">Attaches a formyl group to the free amino group of methionyl-tRNA(fMet). The formyl group appears to play a dual role in the initiator identity of N-formylmethionyl-tRNA by promoting its recognition by IF2 and preventing the misappropriation of this tRNA by the elongation apparatus.</text>
</comment>
<organism evidence="11 12">
    <name type="scientific">Sediminihaliea albiluteola</name>
    <dbReference type="NCBI Taxonomy" id="2758564"/>
    <lineage>
        <taxon>Bacteria</taxon>
        <taxon>Pseudomonadati</taxon>
        <taxon>Pseudomonadota</taxon>
        <taxon>Gammaproteobacteria</taxon>
        <taxon>Cellvibrionales</taxon>
        <taxon>Halieaceae</taxon>
        <taxon>Sediminihaliea</taxon>
    </lineage>
</organism>
<dbReference type="PANTHER" id="PTHR11138:SF5">
    <property type="entry name" value="METHIONYL-TRNA FORMYLTRANSFERASE, MITOCHONDRIAL"/>
    <property type="match status" value="1"/>
</dbReference>
<evidence type="ECO:0000256" key="1">
    <source>
        <dbReference type="ARBA" id="ARBA00002606"/>
    </source>
</evidence>
<dbReference type="Gene3D" id="3.40.50.170">
    <property type="entry name" value="Formyl transferase, N-terminal domain"/>
    <property type="match status" value="1"/>
</dbReference>
<evidence type="ECO:0000256" key="3">
    <source>
        <dbReference type="ARBA" id="ARBA00012261"/>
    </source>
</evidence>
<dbReference type="FunFam" id="3.40.50.170:FF:000003">
    <property type="entry name" value="Methionyl-tRNA formyltransferase"/>
    <property type="match status" value="1"/>
</dbReference>
<dbReference type="CDD" id="cd08646">
    <property type="entry name" value="FMT_core_Met-tRNA-FMT_N"/>
    <property type="match status" value="1"/>
</dbReference>
<evidence type="ECO:0000259" key="10">
    <source>
        <dbReference type="Pfam" id="PF02911"/>
    </source>
</evidence>
<dbReference type="InterPro" id="IPR005793">
    <property type="entry name" value="Formyl_trans_C"/>
</dbReference>
<comment type="catalytic activity">
    <reaction evidence="7 8">
        <text>L-methionyl-tRNA(fMet) + (6R)-10-formyltetrahydrofolate = N-formyl-L-methionyl-tRNA(fMet) + (6S)-5,6,7,8-tetrahydrofolate + H(+)</text>
        <dbReference type="Rhea" id="RHEA:24380"/>
        <dbReference type="Rhea" id="RHEA-COMP:9952"/>
        <dbReference type="Rhea" id="RHEA-COMP:9953"/>
        <dbReference type="ChEBI" id="CHEBI:15378"/>
        <dbReference type="ChEBI" id="CHEBI:57453"/>
        <dbReference type="ChEBI" id="CHEBI:78530"/>
        <dbReference type="ChEBI" id="CHEBI:78844"/>
        <dbReference type="ChEBI" id="CHEBI:195366"/>
        <dbReference type="EC" id="2.1.2.9"/>
    </reaction>
</comment>
<evidence type="ECO:0000259" key="9">
    <source>
        <dbReference type="Pfam" id="PF00551"/>
    </source>
</evidence>
<dbReference type="FunFam" id="3.40.50.12230:FF:000001">
    <property type="entry name" value="Methionyl-tRNA formyltransferase"/>
    <property type="match status" value="1"/>
</dbReference>
<evidence type="ECO:0000313" key="12">
    <source>
        <dbReference type="Proteomes" id="UP000539350"/>
    </source>
</evidence>
<keyword evidence="12" id="KW-1185">Reference proteome</keyword>
<dbReference type="Gene3D" id="3.10.25.10">
    <property type="entry name" value="Formyl transferase, C-terminal domain"/>
    <property type="match status" value="1"/>
</dbReference>
<dbReference type="PROSITE" id="PS00373">
    <property type="entry name" value="GART"/>
    <property type="match status" value="1"/>
</dbReference>
<comment type="similarity">
    <text evidence="2 8">Belongs to the Fmt family.</text>
</comment>
<reference evidence="11 12" key="1">
    <citation type="submission" date="2020-07" db="EMBL/GenBank/DDBJ databases">
        <title>Halieaceae bacterium, F7430, whole genome shotgun sequencing project.</title>
        <authorList>
            <person name="Jiang S."/>
            <person name="Liu Z.W."/>
            <person name="Du Z.J."/>
        </authorList>
    </citation>
    <scope>NUCLEOTIDE SEQUENCE [LARGE SCALE GENOMIC DNA]</scope>
    <source>
        <strain evidence="11 12">F7430</strain>
    </source>
</reference>
<feature type="domain" description="Formyl transferase C-terminal" evidence="10">
    <location>
        <begin position="208"/>
        <end position="306"/>
    </location>
</feature>
<dbReference type="Proteomes" id="UP000539350">
    <property type="component" value="Unassembled WGS sequence"/>
</dbReference>
<dbReference type="InterPro" id="IPR036477">
    <property type="entry name" value="Formyl_transf_N_sf"/>
</dbReference>
<sequence>MTKKALRLIFAGTPEFAALHLDALLASHHQVVAVYTQPDRPAGRGKKLHASPVKQRAEAAGLKVLQPPTLRDAAAQQELAALQADVMVVVAYGLILPQAVLDIPRYGCLNVHASLLPRWRGAAPIQRAIEAGDHESGVTIMQMDAGLDTGAMLSTARCAIDPSTTAASLHDSLAALGCPSLLEVLDNLPQKQATAQQQNDEQATYAHKILKAEAEINWQQSAAEIDRKVRAFNPFPVCFSELERQRVKVWQAEVVDEPSLAGQPPGQILHCDKQGIVVACGDGQLRLTQLQLPGGKALQAEQLLNARSELFAPGGSFSSAAQA</sequence>
<feature type="binding site" evidence="8">
    <location>
        <begin position="114"/>
        <end position="117"/>
    </location>
    <ligand>
        <name>(6S)-5,6,7,8-tetrahydrofolate</name>
        <dbReference type="ChEBI" id="CHEBI:57453"/>
    </ligand>
</feature>
<accession>A0A7W2YK53</accession>
<dbReference type="EMBL" id="JACFXU010000017">
    <property type="protein sequence ID" value="MBA6413797.1"/>
    <property type="molecule type" value="Genomic_DNA"/>
</dbReference>
<dbReference type="GO" id="GO:0005829">
    <property type="term" value="C:cytosol"/>
    <property type="evidence" value="ECO:0007669"/>
    <property type="project" value="TreeGrafter"/>
</dbReference>
<dbReference type="AlphaFoldDB" id="A0A7W2YK53"/>
<evidence type="ECO:0000256" key="8">
    <source>
        <dbReference type="HAMAP-Rule" id="MF_00182"/>
    </source>
</evidence>
<dbReference type="SUPFAM" id="SSF50486">
    <property type="entry name" value="FMT C-terminal domain-like"/>
    <property type="match status" value="1"/>
</dbReference>
<dbReference type="Pfam" id="PF00551">
    <property type="entry name" value="Formyl_trans_N"/>
    <property type="match status" value="1"/>
</dbReference>
<keyword evidence="6 8" id="KW-0648">Protein biosynthesis</keyword>
<proteinExistence type="inferred from homology"/>
<dbReference type="InterPro" id="IPR001555">
    <property type="entry name" value="GART_AS"/>
</dbReference>
<feature type="domain" description="Formyl transferase N-terminal" evidence="9">
    <location>
        <begin position="9"/>
        <end position="184"/>
    </location>
</feature>
<comment type="caution">
    <text evidence="11">The sequence shown here is derived from an EMBL/GenBank/DDBJ whole genome shotgun (WGS) entry which is preliminary data.</text>
</comment>
<dbReference type="CDD" id="cd08704">
    <property type="entry name" value="Met_tRNA_FMT_C"/>
    <property type="match status" value="1"/>
</dbReference>
<dbReference type="InterPro" id="IPR044135">
    <property type="entry name" value="Met-tRNA-FMT_C"/>
</dbReference>
<dbReference type="NCBIfam" id="TIGR00460">
    <property type="entry name" value="fmt"/>
    <property type="match status" value="1"/>
</dbReference>
<dbReference type="Pfam" id="PF02911">
    <property type="entry name" value="Formyl_trans_C"/>
    <property type="match status" value="1"/>
</dbReference>